<evidence type="ECO:0000256" key="5">
    <source>
        <dbReference type="ARBA" id="ARBA00018677"/>
    </source>
</evidence>
<keyword evidence="9" id="KW-0249">Electron transport</keyword>
<dbReference type="PANTHER" id="PTHR20900:SF0">
    <property type="entry name" value="NADH DEHYDROGENASE [UBIQUINONE] 1 BETA SUBCOMPLEX SUBUNIT 7"/>
    <property type="match status" value="1"/>
</dbReference>
<evidence type="ECO:0000256" key="12">
    <source>
        <dbReference type="ARBA" id="ARBA00023157"/>
    </source>
</evidence>
<dbReference type="PROSITE" id="PS51808">
    <property type="entry name" value="CHCH"/>
    <property type="match status" value="1"/>
</dbReference>
<dbReference type="Pfam" id="PF05676">
    <property type="entry name" value="NDUF_B7"/>
    <property type="match status" value="1"/>
</dbReference>
<dbReference type="GO" id="GO:0005758">
    <property type="term" value="C:mitochondrial intermembrane space"/>
    <property type="evidence" value="ECO:0007669"/>
    <property type="project" value="UniProtKB-SubCell"/>
</dbReference>
<reference evidence="13 14" key="1">
    <citation type="journal article" date="2017" name="PLoS Biol.">
        <title>The sea cucumber genome provides insights into morphological evolution and visceral regeneration.</title>
        <authorList>
            <person name="Zhang X."/>
            <person name="Sun L."/>
            <person name="Yuan J."/>
            <person name="Sun Y."/>
            <person name="Gao Y."/>
            <person name="Zhang L."/>
            <person name="Li S."/>
            <person name="Dai H."/>
            <person name="Hamel J.F."/>
            <person name="Liu C."/>
            <person name="Yu Y."/>
            <person name="Liu S."/>
            <person name="Lin W."/>
            <person name="Guo K."/>
            <person name="Jin S."/>
            <person name="Xu P."/>
            <person name="Storey K.B."/>
            <person name="Huan P."/>
            <person name="Zhang T."/>
            <person name="Zhou Y."/>
            <person name="Zhang J."/>
            <person name="Lin C."/>
            <person name="Li X."/>
            <person name="Xing L."/>
            <person name="Huo D."/>
            <person name="Sun M."/>
            <person name="Wang L."/>
            <person name="Mercier A."/>
            <person name="Li F."/>
            <person name="Yang H."/>
            <person name="Xiang J."/>
        </authorList>
    </citation>
    <scope>NUCLEOTIDE SEQUENCE [LARGE SCALE GENOMIC DNA]</scope>
    <source>
        <strain evidence="13">Shaxun</strain>
        <tissue evidence="13">Muscle</tissue>
    </source>
</reference>
<evidence type="ECO:0000313" key="14">
    <source>
        <dbReference type="Proteomes" id="UP000230750"/>
    </source>
</evidence>
<dbReference type="AlphaFoldDB" id="A0A2G8LH88"/>
<keyword evidence="7" id="KW-0679">Respiratory chain</keyword>
<proteinExistence type="inferred from homology"/>
<evidence type="ECO:0000256" key="7">
    <source>
        <dbReference type="ARBA" id="ARBA00022660"/>
    </source>
</evidence>
<comment type="similarity">
    <text evidence="4">Belongs to the complex I NDUFB7 subunit family.</text>
</comment>
<dbReference type="Proteomes" id="UP000230750">
    <property type="component" value="Unassembled WGS sequence"/>
</dbReference>
<comment type="caution">
    <text evidence="13">The sequence shown here is derived from an EMBL/GenBank/DDBJ whole genome shotgun (WGS) entry which is preliminary data.</text>
</comment>
<protein>
    <recommendedName>
        <fullName evidence="5">NADH dehydrogenase [ubiquinone] 1 beta subcomplex subunit 7</fullName>
    </recommendedName>
</protein>
<evidence type="ECO:0000256" key="9">
    <source>
        <dbReference type="ARBA" id="ARBA00022982"/>
    </source>
</evidence>
<dbReference type="EMBL" id="MRZV01000078">
    <property type="protein sequence ID" value="PIK59601.1"/>
    <property type="molecule type" value="Genomic_DNA"/>
</dbReference>
<accession>A0A2G8LH88</accession>
<comment type="function">
    <text evidence="1">Accessory subunit of the mitochondrial membrane respiratory chain NADH dehydrogenase (Complex I), that is believed not to be involved in catalysis. Complex I functions in the transfer of electrons from NADH to the respiratory chain. The immediate electron acceptor for the enzyme is believed to be ubiquinone.</text>
</comment>
<evidence type="ECO:0000256" key="6">
    <source>
        <dbReference type="ARBA" id="ARBA00022448"/>
    </source>
</evidence>
<keyword evidence="11" id="KW-0472">Membrane</keyword>
<keyword evidence="8" id="KW-0999">Mitochondrion inner membrane</keyword>
<evidence type="ECO:0000256" key="3">
    <source>
        <dbReference type="ARBA" id="ARBA00004637"/>
    </source>
</evidence>
<dbReference type="InterPro" id="IPR008698">
    <property type="entry name" value="NDUB7"/>
</dbReference>
<comment type="subcellular location">
    <subcellularLocation>
        <location evidence="3">Mitochondrion inner membrane</location>
        <topology evidence="3">Peripheral membrane protein</topology>
    </subcellularLocation>
    <subcellularLocation>
        <location evidence="2">Mitochondrion intermembrane space</location>
    </subcellularLocation>
</comment>
<evidence type="ECO:0000256" key="1">
    <source>
        <dbReference type="ARBA" id="ARBA00003195"/>
    </source>
</evidence>
<keyword evidence="6" id="KW-0813">Transport</keyword>
<dbReference type="GO" id="GO:0005743">
    <property type="term" value="C:mitochondrial inner membrane"/>
    <property type="evidence" value="ECO:0007669"/>
    <property type="project" value="UniProtKB-SubCell"/>
</dbReference>
<evidence type="ECO:0000313" key="13">
    <source>
        <dbReference type="EMBL" id="PIK59601.1"/>
    </source>
</evidence>
<evidence type="ECO:0000256" key="4">
    <source>
        <dbReference type="ARBA" id="ARBA00008006"/>
    </source>
</evidence>
<dbReference type="OrthoDB" id="268414at2759"/>
<name>A0A2G8LH88_STIJA</name>
<evidence type="ECO:0000256" key="11">
    <source>
        <dbReference type="ARBA" id="ARBA00023136"/>
    </source>
</evidence>
<organism evidence="13 14">
    <name type="scientific">Stichopus japonicus</name>
    <name type="common">Sea cucumber</name>
    <dbReference type="NCBI Taxonomy" id="307972"/>
    <lineage>
        <taxon>Eukaryota</taxon>
        <taxon>Metazoa</taxon>
        <taxon>Echinodermata</taxon>
        <taxon>Eleutherozoa</taxon>
        <taxon>Echinozoa</taxon>
        <taxon>Holothuroidea</taxon>
        <taxon>Aspidochirotacea</taxon>
        <taxon>Aspidochirotida</taxon>
        <taxon>Stichopodidae</taxon>
        <taxon>Apostichopus</taxon>
    </lineage>
</organism>
<dbReference type="PANTHER" id="PTHR20900">
    <property type="entry name" value="NADH:UBIQUINONE OXIDOREDUCTASE B18-LIKE SUBUNIT"/>
    <property type="match status" value="1"/>
</dbReference>
<keyword evidence="12" id="KW-1015">Disulfide bond</keyword>
<evidence type="ECO:0000256" key="10">
    <source>
        <dbReference type="ARBA" id="ARBA00023128"/>
    </source>
</evidence>
<evidence type="ECO:0000256" key="8">
    <source>
        <dbReference type="ARBA" id="ARBA00022792"/>
    </source>
</evidence>
<evidence type="ECO:0000256" key="2">
    <source>
        <dbReference type="ARBA" id="ARBA00004569"/>
    </source>
</evidence>
<keyword evidence="10" id="KW-0496">Mitochondrion</keyword>
<dbReference type="STRING" id="307972.A0A2G8LH88"/>
<sequence length="127" mass="15518">MGHMWSAYVTHPDTAPDLVNTPTFDPLYGFQNGRKERVMVATQQEMNDAKLPLKRRDYCAHLYIQYQQCKQENPFHVPYRCKHQKHDYDICEYEDYVHRMKEYERERRLLERAKRKRLLDEKEALHS</sequence>
<gene>
    <name evidence="13" type="ORF">BSL78_03456</name>
</gene>
<keyword evidence="14" id="KW-1185">Reference proteome</keyword>